<protein>
    <recommendedName>
        <fullName evidence="2">DUF2147 domain-containing protein</fullName>
    </recommendedName>
</protein>
<dbReference type="PANTHER" id="PTHR36919:SF3">
    <property type="entry name" value="BLL5882 PROTEIN"/>
    <property type="match status" value="1"/>
</dbReference>
<evidence type="ECO:0000256" key="1">
    <source>
        <dbReference type="SAM" id="SignalP"/>
    </source>
</evidence>
<keyword evidence="1" id="KW-0732">Signal</keyword>
<dbReference type="Gene3D" id="2.40.128.520">
    <property type="match status" value="1"/>
</dbReference>
<dbReference type="AlphaFoldDB" id="A0A1S1YWZ3"/>
<sequence length="140" mass="16146">MKTIFLFLMGLILSTSIYAQESSVFGVWKTIDDETGEAKAYVEIYKDQNDTMSGKIIKLLQDDEDTICEKCPGDKKNQKVIGMQIIWDMIKNGDQWIDGEVLKPENGKTYSCKVWVEGDKLQVRGYIGFVYRTQTWLRVE</sequence>
<comment type="caution">
    <text evidence="3">The sequence shown here is derived from an EMBL/GenBank/DDBJ whole genome shotgun (WGS) entry which is preliminary data.</text>
</comment>
<feature type="domain" description="DUF2147" evidence="2">
    <location>
        <begin position="26"/>
        <end position="138"/>
    </location>
</feature>
<keyword evidence="4" id="KW-1185">Reference proteome</keyword>
<dbReference type="STRING" id="915059.NH26_03735"/>
<feature type="chain" id="PRO_5010174839" description="DUF2147 domain-containing protein" evidence="1">
    <location>
        <begin position="20"/>
        <end position="140"/>
    </location>
</feature>
<evidence type="ECO:0000313" key="3">
    <source>
        <dbReference type="EMBL" id="OHX65518.1"/>
    </source>
</evidence>
<proteinExistence type="predicted"/>
<dbReference type="InterPro" id="IPR019223">
    <property type="entry name" value="DUF2147"/>
</dbReference>
<organism evidence="3 4">
    <name type="scientific">Flammeovirga pacifica</name>
    <dbReference type="NCBI Taxonomy" id="915059"/>
    <lineage>
        <taxon>Bacteria</taxon>
        <taxon>Pseudomonadati</taxon>
        <taxon>Bacteroidota</taxon>
        <taxon>Cytophagia</taxon>
        <taxon>Cytophagales</taxon>
        <taxon>Flammeovirgaceae</taxon>
        <taxon>Flammeovirga</taxon>
    </lineage>
</organism>
<evidence type="ECO:0000313" key="4">
    <source>
        <dbReference type="Proteomes" id="UP000179797"/>
    </source>
</evidence>
<dbReference type="Proteomes" id="UP000179797">
    <property type="component" value="Unassembled WGS sequence"/>
</dbReference>
<feature type="signal peptide" evidence="1">
    <location>
        <begin position="1"/>
        <end position="19"/>
    </location>
</feature>
<gene>
    <name evidence="3" type="ORF">NH26_03735</name>
</gene>
<evidence type="ECO:0000259" key="2">
    <source>
        <dbReference type="Pfam" id="PF09917"/>
    </source>
</evidence>
<dbReference type="PANTHER" id="PTHR36919">
    <property type="entry name" value="BLR1215 PROTEIN"/>
    <property type="match status" value="1"/>
</dbReference>
<dbReference type="RefSeq" id="WP_044225265.1">
    <property type="nucleotide sequence ID" value="NZ_JRYR02000001.1"/>
</dbReference>
<dbReference type="Pfam" id="PF09917">
    <property type="entry name" value="DUF2147"/>
    <property type="match status" value="1"/>
</dbReference>
<accession>A0A1S1YWZ3</accession>
<dbReference type="EMBL" id="JRYR02000001">
    <property type="protein sequence ID" value="OHX65518.1"/>
    <property type="molecule type" value="Genomic_DNA"/>
</dbReference>
<name>A0A1S1YWZ3_FLAPC</name>
<dbReference type="OrthoDB" id="9814399at2"/>
<reference evidence="3 4" key="1">
    <citation type="journal article" date="2012" name="Int. J. Syst. Evol. Microbiol.">
        <title>Flammeovirga pacifica sp. nov., isolated from deep-sea sediment.</title>
        <authorList>
            <person name="Xu H."/>
            <person name="Fu Y."/>
            <person name="Yang N."/>
            <person name="Ding Z."/>
            <person name="Lai Q."/>
            <person name="Zeng R."/>
        </authorList>
    </citation>
    <scope>NUCLEOTIDE SEQUENCE [LARGE SCALE GENOMIC DNA]</scope>
    <source>
        <strain evidence="4">DSM 24597 / LMG 26175 / WPAGA1</strain>
    </source>
</reference>